<sequence length="59" mass="6168">MLQGFLSLGPSGKVRIAENVSQMEPAVPKSSTRRTFGLGCDSASFGAPRAGGRETGKRD</sequence>
<gene>
    <name evidence="2" type="ORF">JMJ77_000847</name>
</gene>
<dbReference type="EMBL" id="JAESDN010000003">
    <property type="protein sequence ID" value="KAG7053765.1"/>
    <property type="molecule type" value="Genomic_DNA"/>
</dbReference>
<protein>
    <submittedName>
        <fullName evidence="2">Uncharacterized protein</fullName>
    </submittedName>
</protein>
<evidence type="ECO:0000256" key="1">
    <source>
        <dbReference type="SAM" id="MobiDB-lite"/>
    </source>
</evidence>
<name>A0A9P7RB02_9PEZI</name>
<proteinExistence type="predicted"/>
<keyword evidence="3" id="KW-1185">Reference proteome</keyword>
<dbReference type="AlphaFoldDB" id="A0A9P7RB02"/>
<reference evidence="2" key="1">
    <citation type="submission" date="2021-05" db="EMBL/GenBank/DDBJ databases">
        <title>Comparative genomics of three Colletotrichum scovillei strains and genetic complementation revealed genes involved fungal growth and virulence on chili pepper.</title>
        <authorList>
            <person name="Hsieh D.-K."/>
            <person name="Chuang S.-C."/>
            <person name="Chen C.-Y."/>
            <person name="Chao Y.-T."/>
            <person name="Lu M.-Y.J."/>
            <person name="Lee M.-H."/>
            <person name="Shih M.-C."/>
        </authorList>
    </citation>
    <scope>NUCLEOTIDE SEQUENCE</scope>
    <source>
        <strain evidence="2">Coll-153</strain>
    </source>
</reference>
<dbReference type="Proteomes" id="UP000699042">
    <property type="component" value="Unassembled WGS sequence"/>
</dbReference>
<comment type="caution">
    <text evidence="2">The sequence shown here is derived from an EMBL/GenBank/DDBJ whole genome shotgun (WGS) entry which is preliminary data.</text>
</comment>
<organism evidence="2 3">
    <name type="scientific">Colletotrichum scovillei</name>
    <dbReference type="NCBI Taxonomy" id="1209932"/>
    <lineage>
        <taxon>Eukaryota</taxon>
        <taxon>Fungi</taxon>
        <taxon>Dikarya</taxon>
        <taxon>Ascomycota</taxon>
        <taxon>Pezizomycotina</taxon>
        <taxon>Sordariomycetes</taxon>
        <taxon>Hypocreomycetidae</taxon>
        <taxon>Glomerellales</taxon>
        <taxon>Glomerellaceae</taxon>
        <taxon>Colletotrichum</taxon>
        <taxon>Colletotrichum acutatum species complex</taxon>
    </lineage>
</organism>
<evidence type="ECO:0000313" key="3">
    <source>
        <dbReference type="Proteomes" id="UP000699042"/>
    </source>
</evidence>
<accession>A0A9P7RB02</accession>
<feature type="region of interest" description="Disordered" evidence="1">
    <location>
        <begin position="24"/>
        <end position="59"/>
    </location>
</feature>
<evidence type="ECO:0000313" key="2">
    <source>
        <dbReference type="EMBL" id="KAG7053765.1"/>
    </source>
</evidence>